<reference evidence="2 3" key="1">
    <citation type="submission" date="2018-08" db="EMBL/GenBank/DDBJ databases">
        <title>Sequencing the genomes of 1000 actinobacteria strains.</title>
        <authorList>
            <person name="Klenk H.-P."/>
        </authorList>
    </citation>
    <scope>NUCLEOTIDE SEQUENCE [LARGE SCALE GENOMIC DNA]</scope>
    <source>
        <strain evidence="2 3">DSM 22967</strain>
    </source>
</reference>
<accession>A0A3D9V322</accession>
<evidence type="ECO:0000313" key="3">
    <source>
        <dbReference type="Proteomes" id="UP000256253"/>
    </source>
</evidence>
<feature type="region of interest" description="Disordered" evidence="1">
    <location>
        <begin position="23"/>
        <end position="88"/>
    </location>
</feature>
<evidence type="ECO:0000313" key="2">
    <source>
        <dbReference type="EMBL" id="REF31531.1"/>
    </source>
</evidence>
<dbReference type="PROSITE" id="PS51257">
    <property type="entry name" value="PROKAR_LIPOPROTEIN"/>
    <property type="match status" value="1"/>
</dbReference>
<feature type="compositionally biased region" description="Polar residues" evidence="1">
    <location>
        <begin position="79"/>
        <end position="88"/>
    </location>
</feature>
<dbReference type="RefSeq" id="WP_115923353.1">
    <property type="nucleotide sequence ID" value="NZ_QTUA01000001.1"/>
</dbReference>
<keyword evidence="3" id="KW-1185">Reference proteome</keyword>
<evidence type="ECO:0000256" key="1">
    <source>
        <dbReference type="SAM" id="MobiDB-lite"/>
    </source>
</evidence>
<gene>
    <name evidence="2" type="ORF">DFJ65_2600</name>
</gene>
<organism evidence="2 3">
    <name type="scientific">Calidifontibacter indicus</name>
    <dbReference type="NCBI Taxonomy" id="419650"/>
    <lineage>
        <taxon>Bacteria</taxon>
        <taxon>Bacillati</taxon>
        <taxon>Actinomycetota</taxon>
        <taxon>Actinomycetes</taxon>
        <taxon>Micrococcales</taxon>
        <taxon>Dermacoccaceae</taxon>
        <taxon>Calidifontibacter</taxon>
    </lineage>
</organism>
<protein>
    <submittedName>
        <fullName evidence="2">Uncharacterized protein DUF4352</fullName>
    </submittedName>
</protein>
<dbReference type="AlphaFoldDB" id="A0A3D9V322"/>
<dbReference type="EMBL" id="QTUA01000001">
    <property type="protein sequence ID" value="REF31531.1"/>
    <property type="molecule type" value="Genomic_DNA"/>
</dbReference>
<comment type="caution">
    <text evidence="2">The sequence shown here is derived from an EMBL/GenBank/DDBJ whole genome shotgun (WGS) entry which is preliminary data.</text>
</comment>
<name>A0A3D9V322_9MICO</name>
<feature type="compositionally biased region" description="Low complexity" evidence="1">
    <location>
        <begin position="34"/>
        <end position="78"/>
    </location>
</feature>
<sequence length="248" mass="25382">MNTMRQRTLAAAVVAVATLGLTGCQDSAPPVAKSTASSTSSTDGGSSSASSSTSSDTPSPTESSSSSSESSTSSSSSTGGAVTQSSQAGACNNTSSYFIVKGGNTKVAKYGATQSVQGDTGNATLDLTVSKGEAKDGGSDYPYDADTQALVFDVKFKRTSSDGFYVATPLAFSLVDESGRNCARASSGSNNVVLGKDMIDVESINDDKTEYGGKVVFVVPKNKDYSKYTFLWNGDYKGGTEAGYGWQG</sequence>
<dbReference type="OrthoDB" id="5148005at2"/>
<dbReference type="Proteomes" id="UP000256253">
    <property type="component" value="Unassembled WGS sequence"/>
</dbReference>
<proteinExistence type="predicted"/>